<evidence type="ECO:0000313" key="1">
    <source>
        <dbReference type="EMBL" id="KAG0501429.1"/>
    </source>
</evidence>
<protein>
    <submittedName>
        <fullName evidence="1">Uncharacterized protein</fullName>
    </submittedName>
</protein>
<name>A0A835VI17_VANPL</name>
<accession>A0A835VI17</accession>
<sequence length="163" mass="18402">MRAHVNVLSSCAHLCSLEQGQWLDSKLRGENFAVTVNSTHRYVSQVWSRREGVRCLQSDAGEELLNMEYNDHRSGHQWPQRGFAAAFCKDEASGRKGAALRCHAEGFLDKALGVIKKLLELEPQNSGREFIAGYSFHHEKGGIDAMVEEMKRKLKLAGYRPRT</sequence>
<dbReference type="EMBL" id="JADCNM010000001">
    <property type="protein sequence ID" value="KAG0501429.1"/>
    <property type="molecule type" value="Genomic_DNA"/>
</dbReference>
<evidence type="ECO:0000313" key="2">
    <source>
        <dbReference type="Proteomes" id="UP000639772"/>
    </source>
</evidence>
<dbReference type="AlphaFoldDB" id="A0A835VI17"/>
<gene>
    <name evidence="1" type="ORF">HPP92_001501</name>
</gene>
<dbReference type="Proteomes" id="UP000639772">
    <property type="component" value="Chromosome 1"/>
</dbReference>
<reference evidence="1 2" key="1">
    <citation type="journal article" date="2020" name="Nat. Food">
        <title>A phased Vanilla planifolia genome enables genetic improvement of flavour and production.</title>
        <authorList>
            <person name="Hasing T."/>
            <person name="Tang H."/>
            <person name="Brym M."/>
            <person name="Khazi F."/>
            <person name="Huang T."/>
            <person name="Chambers A.H."/>
        </authorList>
    </citation>
    <scope>NUCLEOTIDE SEQUENCE [LARGE SCALE GENOMIC DNA]</scope>
    <source>
        <tissue evidence="1">Leaf</tissue>
    </source>
</reference>
<organism evidence="1 2">
    <name type="scientific">Vanilla planifolia</name>
    <name type="common">Vanilla</name>
    <dbReference type="NCBI Taxonomy" id="51239"/>
    <lineage>
        <taxon>Eukaryota</taxon>
        <taxon>Viridiplantae</taxon>
        <taxon>Streptophyta</taxon>
        <taxon>Embryophyta</taxon>
        <taxon>Tracheophyta</taxon>
        <taxon>Spermatophyta</taxon>
        <taxon>Magnoliopsida</taxon>
        <taxon>Liliopsida</taxon>
        <taxon>Asparagales</taxon>
        <taxon>Orchidaceae</taxon>
        <taxon>Vanilloideae</taxon>
        <taxon>Vanilleae</taxon>
        <taxon>Vanilla</taxon>
    </lineage>
</organism>
<proteinExistence type="predicted"/>
<comment type="caution">
    <text evidence="1">The sequence shown here is derived from an EMBL/GenBank/DDBJ whole genome shotgun (WGS) entry which is preliminary data.</text>
</comment>